<organism evidence="9 10">
    <name type="scientific">Thermanaerosceptrum fracticalcis</name>
    <dbReference type="NCBI Taxonomy" id="1712410"/>
    <lineage>
        <taxon>Bacteria</taxon>
        <taxon>Bacillati</taxon>
        <taxon>Bacillota</taxon>
        <taxon>Clostridia</taxon>
        <taxon>Eubacteriales</taxon>
        <taxon>Peptococcaceae</taxon>
        <taxon>Thermanaerosceptrum</taxon>
    </lineage>
</organism>
<reference evidence="9 10" key="1">
    <citation type="journal article" date="2019" name="Front. Microbiol.">
        <title>Thermoanaerosceptrum fracticalcis gen. nov. sp. nov., a Novel Fumarate-Fermenting Microorganism From a Deep Fractured Carbonate Aquifer of the US Great Basin.</title>
        <authorList>
            <person name="Hamilton-Brehm S.D."/>
            <person name="Stewart L.E."/>
            <person name="Zavarin M."/>
            <person name="Caldwell M."/>
            <person name="Lawson P.A."/>
            <person name="Onstott T.C."/>
            <person name="Grzymski J."/>
            <person name="Neveux I."/>
            <person name="Lollar B.S."/>
            <person name="Russell C.E."/>
            <person name="Moser D.P."/>
        </authorList>
    </citation>
    <scope>NUCLEOTIDE SEQUENCE [LARGE SCALE GENOMIC DNA]</scope>
    <source>
        <strain evidence="9 10">DRI-13</strain>
    </source>
</reference>
<dbReference type="PROSITE" id="PS01153">
    <property type="entry name" value="NOL1_NOP2_SUN"/>
    <property type="match status" value="1"/>
</dbReference>
<feature type="binding site" evidence="7">
    <location>
        <position position="178"/>
    </location>
    <ligand>
        <name>S-adenosyl-L-methionine</name>
        <dbReference type="ChEBI" id="CHEBI:59789"/>
    </ligand>
</feature>
<dbReference type="GO" id="GO:0006396">
    <property type="term" value="P:RNA processing"/>
    <property type="evidence" value="ECO:0007669"/>
    <property type="project" value="InterPro"/>
</dbReference>
<dbReference type="InterPro" id="IPR031341">
    <property type="entry name" value="Methyltr_RsmF_N"/>
</dbReference>
<feature type="active site" description="Nucleophile" evidence="7">
    <location>
        <position position="231"/>
    </location>
</feature>
<feature type="binding site" evidence="7">
    <location>
        <begin position="109"/>
        <end position="115"/>
    </location>
    <ligand>
        <name>S-adenosyl-L-methionine</name>
        <dbReference type="ChEBI" id="CHEBI:59789"/>
    </ligand>
</feature>
<dbReference type="GO" id="GO:0003723">
    <property type="term" value="F:RNA binding"/>
    <property type="evidence" value="ECO:0007669"/>
    <property type="project" value="UniProtKB-UniRule"/>
</dbReference>
<dbReference type="Pfam" id="PF13636">
    <property type="entry name" value="Methyltranf_PUA"/>
    <property type="match status" value="1"/>
</dbReference>
<accession>A0A7G6E337</accession>
<keyword evidence="4 7" id="KW-0808">Transferase</keyword>
<dbReference type="InterPro" id="IPR031340">
    <property type="entry name" value="RsmF_methylt_CI"/>
</dbReference>
<evidence type="ECO:0000259" key="8">
    <source>
        <dbReference type="PROSITE" id="PS51686"/>
    </source>
</evidence>
<protein>
    <submittedName>
        <fullName evidence="9">NOL1/NOP2/sun family putative RNA methylase</fullName>
    </submittedName>
</protein>
<gene>
    <name evidence="9" type="ORF">BR63_09310</name>
</gene>
<dbReference type="InterPro" id="IPR023267">
    <property type="entry name" value="RCMT"/>
</dbReference>
<dbReference type="GO" id="GO:0001510">
    <property type="term" value="P:RNA methylation"/>
    <property type="evidence" value="ECO:0007669"/>
    <property type="project" value="InterPro"/>
</dbReference>
<name>A0A7G6E337_THEFR</name>
<proteinExistence type="inferred from homology"/>
<dbReference type="AlphaFoldDB" id="A0A7G6E337"/>
<dbReference type="GO" id="GO:0008757">
    <property type="term" value="F:S-adenosylmethionine-dependent methyltransferase activity"/>
    <property type="evidence" value="ECO:0007669"/>
    <property type="project" value="InterPro"/>
</dbReference>
<comment type="similarity">
    <text evidence="1 7">Belongs to the class I-like SAM-binding methyltransferase superfamily. RsmB/NOP family.</text>
</comment>
<dbReference type="SUPFAM" id="SSF53335">
    <property type="entry name" value="S-adenosyl-L-methionine-dependent methyltransferases"/>
    <property type="match status" value="1"/>
</dbReference>
<evidence type="ECO:0000256" key="2">
    <source>
        <dbReference type="ARBA" id="ARBA00022490"/>
    </source>
</evidence>
<dbReference type="Pfam" id="PF17126">
    <property type="entry name" value="RsmF_methylt_CI"/>
    <property type="match status" value="1"/>
</dbReference>
<dbReference type="InterPro" id="IPR001678">
    <property type="entry name" value="MeTrfase_RsmB-F_NOP2_dom"/>
</dbReference>
<evidence type="ECO:0000256" key="7">
    <source>
        <dbReference type="PROSITE-ProRule" id="PRU01023"/>
    </source>
</evidence>
<dbReference type="PANTHER" id="PTHR22807:SF30">
    <property type="entry name" value="28S RRNA (CYTOSINE(4447)-C(5))-METHYLTRANSFERASE-RELATED"/>
    <property type="match status" value="1"/>
</dbReference>
<dbReference type="Gene3D" id="3.40.50.150">
    <property type="entry name" value="Vaccinia Virus protein VP39"/>
    <property type="match status" value="1"/>
</dbReference>
<feature type="binding site" evidence="7">
    <location>
        <position position="133"/>
    </location>
    <ligand>
        <name>S-adenosyl-L-methionine</name>
        <dbReference type="ChEBI" id="CHEBI:59789"/>
    </ligand>
</feature>
<keyword evidence="5 7" id="KW-0949">S-adenosyl-L-methionine</keyword>
<evidence type="ECO:0000256" key="4">
    <source>
        <dbReference type="ARBA" id="ARBA00022679"/>
    </source>
</evidence>
<dbReference type="InterPro" id="IPR027391">
    <property type="entry name" value="Nol1_Nop2_Fmu_2"/>
</dbReference>
<evidence type="ECO:0000256" key="5">
    <source>
        <dbReference type="ARBA" id="ARBA00022691"/>
    </source>
</evidence>
<dbReference type="EMBL" id="CP045798">
    <property type="protein sequence ID" value="QNB46491.1"/>
    <property type="molecule type" value="Genomic_DNA"/>
</dbReference>
<dbReference type="Pfam" id="PF17125">
    <property type="entry name" value="Methyltr_RsmF_N"/>
    <property type="match status" value="1"/>
</dbReference>
<feature type="domain" description="SAM-dependent MTase RsmB/NOP-type" evidence="8">
    <location>
        <begin position="22"/>
        <end position="302"/>
    </location>
</feature>
<keyword evidence="10" id="KW-1185">Reference proteome</keyword>
<dbReference type="InterPro" id="IPR018314">
    <property type="entry name" value="RsmB/NOL1/NOP2-like_CS"/>
</dbReference>
<evidence type="ECO:0000313" key="10">
    <source>
        <dbReference type="Proteomes" id="UP000515847"/>
    </source>
</evidence>
<dbReference type="PANTHER" id="PTHR22807">
    <property type="entry name" value="NOP2 YEAST -RELATED NOL1/NOP2/FMU SUN DOMAIN-CONTAINING"/>
    <property type="match status" value="1"/>
</dbReference>
<dbReference type="PRINTS" id="PR02008">
    <property type="entry name" value="RCMTFAMILY"/>
</dbReference>
<dbReference type="InterPro" id="IPR029063">
    <property type="entry name" value="SAM-dependent_MTases_sf"/>
</dbReference>
<dbReference type="KEGG" id="tfr:BR63_09310"/>
<dbReference type="InterPro" id="IPR011023">
    <property type="entry name" value="Nop2p"/>
</dbReference>
<evidence type="ECO:0000313" key="9">
    <source>
        <dbReference type="EMBL" id="QNB46491.1"/>
    </source>
</evidence>
<dbReference type="PROSITE" id="PS51686">
    <property type="entry name" value="SAM_MT_RSMB_NOP"/>
    <property type="match status" value="1"/>
</dbReference>
<dbReference type="CDD" id="cd21147">
    <property type="entry name" value="RsmF_methylt_CTD1"/>
    <property type="match status" value="1"/>
</dbReference>
<evidence type="ECO:0000256" key="3">
    <source>
        <dbReference type="ARBA" id="ARBA00022603"/>
    </source>
</evidence>
<dbReference type="Gene3D" id="3.30.70.1170">
    <property type="entry name" value="Sun protein, domain 3"/>
    <property type="match status" value="1"/>
</dbReference>
<sequence>MRLPESFALRMQDLLKEEWRELLQAWQGEPYQGLRVNTLKISAPELKKRVSFRLEPIPWVEEGYYYPSGERPAKHPYYQAGLYYLQEPSAMAPVACLDIKPGEKVLDLCAAPGGKSTQIAAKLQGQGLLVTNDNNAERVKALVWNMEHWGATNAVVTNETPERLARVFSSYFDKILVDAPCSGEGMFRKDPRAIKSWENYSVENCALLQKDILELAASMLSPGGRLLYSTCTFSPEENEGVIADFLAKRPDFKIAPLPLTHGWAQGRPEWVNDAAGLVKEARRLWPHRVKGEGHFLALLEKDSTELLSKPLSPVHYREEKNLEPLYAFMEENLTHPLAGPFLLQGQYVYRIPQGLPVMQGLKVVRPGWFIGVLKNKRFEPSQALAMGLYKNDVQRTLSFSLGDEEVERYLKGETLLVDGEKGWTLVCLEEFPLGWGKQTGEYLKNYYPPGWRLLE</sequence>
<dbReference type="Pfam" id="PF01189">
    <property type="entry name" value="Methyltr_RsmB-F"/>
    <property type="match status" value="1"/>
</dbReference>
<dbReference type="RefSeq" id="WP_034422042.1">
    <property type="nucleotide sequence ID" value="NZ_CP045798.1"/>
</dbReference>
<dbReference type="Proteomes" id="UP000515847">
    <property type="component" value="Chromosome"/>
</dbReference>
<keyword evidence="3 7" id="KW-0489">Methyltransferase</keyword>
<dbReference type="CDD" id="cd02440">
    <property type="entry name" value="AdoMet_MTases"/>
    <property type="match status" value="1"/>
</dbReference>
<dbReference type="OrthoDB" id="9810297at2"/>
<dbReference type="InterPro" id="IPR049560">
    <property type="entry name" value="MeTrfase_RsmB-F_NOP2_cat"/>
</dbReference>
<keyword evidence="2" id="KW-0963">Cytoplasm</keyword>
<dbReference type="Gene3D" id="2.30.130.60">
    <property type="match status" value="1"/>
</dbReference>
<dbReference type="GO" id="GO:0008173">
    <property type="term" value="F:RNA methyltransferase activity"/>
    <property type="evidence" value="ECO:0007669"/>
    <property type="project" value="InterPro"/>
</dbReference>
<evidence type="ECO:0000256" key="6">
    <source>
        <dbReference type="ARBA" id="ARBA00022884"/>
    </source>
</evidence>
<comment type="caution">
    <text evidence="7">Lacks conserved residue(s) required for the propagation of feature annotation.</text>
</comment>
<keyword evidence="6 7" id="KW-0694">RNA-binding</keyword>
<evidence type="ECO:0000256" key="1">
    <source>
        <dbReference type="ARBA" id="ARBA00007494"/>
    </source>
</evidence>
<dbReference type="NCBIfam" id="TIGR00446">
    <property type="entry name" value="nop2p"/>
    <property type="match status" value="1"/>
</dbReference>